<dbReference type="EMBL" id="GG662656">
    <property type="protein sequence ID" value="EWS73864.1"/>
    <property type="molecule type" value="Genomic_DNA"/>
</dbReference>
<dbReference type="KEGG" id="tet:TTHERM_000281031"/>
<keyword evidence="3" id="KW-1185">Reference proteome</keyword>
<protein>
    <submittedName>
        <fullName evidence="2">Transmembrane protein, putative</fullName>
    </submittedName>
</protein>
<dbReference type="InParanoid" id="W7XJ53"/>
<accession>W7XJ53</accession>
<keyword evidence="1" id="KW-0472">Membrane</keyword>
<sequence>MLINQKYSSQDQDRLLHKFYHLIIHLTQLFNLHKNGHTLILYHLIITMYFILYYQKFVQIFKCRRQNPKFVILTLSYELQLGTQYLQNQLLKEVQILFQDILHLYATAKLQYSLQKLVLCKKQLSNFYLNLNHVSK</sequence>
<feature type="transmembrane region" description="Helical" evidence="1">
    <location>
        <begin position="39"/>
        <end position="55"/>
    </location>
</feature>
<keyword evidence="1 2" id="KW-0812">Transmembrane</keyword>
<organism evidence="2 3">
    <name type="scientific">Tetrahymena thermophila (strain SB210)</name>
    <dbReference type="NCBI Taxonomy" id="312017"/>
    <lineage>
        <taxon>Eukaryota</taxon>
        <taxon>Sar</taxon>
        <taxon>Alveolata</taxon>
        <taxon>Ciliophora</taxon>
        <taxon>Intramacronucleata</taxon>
        <taxon>Oligohymenophorea</taxon>
        <taxon>Hymenostomatida</taxon>
        <taxon>Tetrahymenina</taxon>
        <taxon>Tetrahymenidae</taxon>
        <taxon>Tetrahymena</taxon>
    </lineage>
</organism>
<dbReference type="GeneID" id="24438180"/>
<proteinExistence type="predicted"/>
<dbReference type="Proteomes" id="UP000009168">
    <property type="component" value="Unassembled WGS sequence"/>
</dbReference>
<keyword evidence="1" id="KW-1133">Transmembrane helix</keyword>
<gene>
    <name evidence="2" type="ORF">TTHERM_000281031</name>
</gene>
<evidence type="ECO:0000313" key="2">
    <source>
        <dbReference type="EMBL" id="EWS73864.1"/>
    </source>
</evidence>
<evidence type="ECO:0000256" key="1">
    <source>
        <dbReference type="SAM" id="Phobius"/>
    </source>
</evidence>
<dbReference type="AlphaFoldDB" id="W7XJ53"/>
<dbReference type="RefSeq" id="XP_012653611.1">
    <property type="nucleotide sequence ID" value="XM_012798157.1"/>
</dbReference>
<name>W7XJ53_TETTS</name>
<reference evidence="3" key="1">
    <citation type="journal article" date="2006" name="PLoS Biol.">
        <title>Macronuclear genome sequence of the ciliate Tetrahymena thermophila, a model eukaryote.</title>
        <authorList>
            <person name="Eisen J.A."/>
            <person name="Coyne R.S."/>
            <person name="Wu M."/>
            <person name="Wu D."/>
            <person name="Thiagarajan M."/>
            <person name="Wortman J.R."/>
            <person name="Badger J.H."/>
            <person name="Ren Q."/>
            <person name="Amedeo P."/>
            <person name="Jones K.M."/>
            <person name="Tallon L.J."/>
            <person name="Delcher A.L."/>
            <person name="Salzberg S.L."/>
            <person name="Silva J.C."/>
            <person name="Haas B.J."/>
            <person name="Majoros W.H."/>
            <person name="Farzad M."/>
            <person name="Carlton J.M."/>
            <person name="Smith R.K. Jr."/>
            <person name="Garg J."/>
            <person name="Pearlman R.E."/>
            <person name="Karrer K.M."/>
            <person name="Sun L."/>
            <person name="Manning G."/>
            <person name="Elde N.C."/>
            <person name="Turkewitz A.P."/>
            <person name="Asai D.J."/>
            <person name="Wilkes D.E."/>
            <person name="Wang Y."/>
            <person name="Cai H."/>
            <person name="Collins K."/>
            <person name="Stewart B.A."/>
            <person name="Lee S.R."/>
            <person name="Wilamowska K."/>
            <person name="Weinberg Z."/>
            <person name="Ruzzo W.L."/>
            <person name="Wloga D."/>
            <person name="Gaertig J."/>
            <person name="Frankel J."/>
            <person name="Tsao C.-C."/>
            <person name="Gorovsky M.A."/>
            <person name="Keeling P.J."/>
            <person name="Waller R.F."/>
            <person name="Patron N.J."/>
            <person name="Cherry J.M."/>
            <person name="Stover N.A."/>
            <person name="Krieger C.J."/>
            <person name="del Toro C."/>
            <person name="Ryder H.F."/>
            <person name="Williamson S.C."/>
            <person name="Barbeau R.A."/>
            <person name="Hamilton E.P."/>
            <person name="Orias E."/>
        </authorList>
    </citation>
    <scope>NUCLEOTIDE SEQUENCE [LARGE SCALE GENOMIC DNA]</scope>
    <source>
        <strain evidence="3">SB210</strain>
    </source>
</reference>
<evidence type="ECO:0000313" key="3">
    <source>
        <dbReference type="Proteomes" id="UP000009168"/>
    </source>
</evidence>